<feature type="transmembrane region" description="Helical" evidence="8">
    <location>
        <begin position="229"/>
        <end position="250"/>
    </location>
</feature>
<keyword evidence="6 8" id="KW-1133">Transmembrane helix</keyword>
<comment type="caution">
    <text evidence="9">The sequence shown here is derived from an EMBL/GenBank/DDBJ whole genome shotgun (WGS) entry which is preliminary data.</text>
</comment>
<evidence type="ECO:0000256" key="5">
    <source>
        <dbReference type="ARBA" id="ARBA00022692"/>
    </source>
</evidence>
<keyword evidence="5 8" id="KW-0812">Transmembrane</keyword>
<accession>A0A934HW34</accession>
<dbReference type="GO" id="GO:0005886">
    <property type="term" value="C:plasma membrane"/>
    <property type="evidence" value="ECO:0007669"/>
    <property type="project" value="UniProtKB-SubCell"/>
</dbReference>
<keyword evidence="10" id="KW-1185">Reference proteome</keyword>
<feature type="transmembrane region" description="Helical" evidence="8">
    <location>
        <begin position="176"/>
        <end position="195"/>
    </location>
</feature>
<evidence type="ECO:0000256" key="6">
    <source>
        <dbReference type="ARBA" id="ARBA00022989"/>
    </source>
</evidence>
<comment type="subcellular location">
    <subcellularLocation>
        <location evidence="1 8">Cell membrane</location>
        <topology evidence="1 8">Multi-pass membrane protein</topology>
    </subcellularLocation>
</comment>
<keyword evidence="4 8" id="KW-1003">Cell membrane</keyword>
<gene>
    <name evidence="9" type="ORF">I6U51_04675</name>
</gene>
<protein>
    <recommendedName>
        <fullName evidence="8">Probable membrane transporter protein</fullName>
    </recommendedName>
</protein>
<sequence>MLNNLIFLCTAGFCAAFIDSIAGGGGIISVPAYLLAGVPPHLALGTNKFSSSCASFTSSLKFAKSGKVDFGILKILGPFTLIGAILGVNTVLSINASYLNTIVLILLLFVGTYSLFSKTAGIEDKFEGLTKENKLFGILLAFSLGFYDGFFGPGTGSFLIFGLIKILKFDFVRAGGNGRVLNFISNIAALGMFAMRGQINYKLGIPVAIFMALGAKFGTKVALDKGAKLMKPIFVTMSLAVAIKMLYGVLIK</sequence>
<dbReference type="InterPro" id="IPR052017">
    <property type="entry name" value="TSUP"/>
</dbReference>
<feature type="transmembrane region" description="Helical" evidence="8">
    <location>
        <begin position="70"/>
        <end position="91"/>
    </location>
</feature>
<dbReference type="EMBL" id="JAEEGB010000005">
    <property type="protein sequence ID" value="MBI6872002.1"/>
    <property type="molecule type" value="Genomic_DNA"/>
</dbReference>
<dbReference type="InterPro" id="IPR002781">
    <property type="entry name" value="TM_pro_TauE-like"/>
</dbReference>
<feature type="transmembrane region" description="Helical" evidence="8">
    <location>
        <begin position="98"/>
        <end position="116"/>
    </location>
</feature>
<evidence type="ECO:0000256" key="3">
    <source>
        <dbReference type="ARBA" id="ARBA00022448"/>
    </source>
</evidence>
<evidence type="ECO:0000256" key="4">
    <source>
        <dbReference type="ARBA" id="ARBA00022475"/>
    </source>
</evidence>
<dbReference type="PANTHER" id="PTHR30269">
    <property type="entry name" value="TRANSMEMBRANE PROTEIN YFCA"/>
    <property type="match status" value="1"/>
</dbReference>
<keyword evidence="3" id="KW-0813">Transport</keyword>
<dbReference type="Pfam" id="PF01925">
    <property type="entry name" value="TauE"/>
    <property type="match status" value="1"/>
</dbReference>
<proteinExistence type="inferred from homology"/>
<evidence type="ECO:0000313" key="10">
    <source>
        <dbReference type="Proteomes" id="UP000622687"/>
    </source>
</evidence>
<feature type="transmembrane region" description="Helical" evidence="8">
    <location>
        <begin position="136"/>
        <end position="164"/>
    </location>
</feature>
<dbReference type="AlphaFoldDB" id="A0A934HW34"/>
<dbReference type="Proteomes" id="UP000622687">
    <property type="component" value="Unassembled WGS sequence"/>
</dbReference>
<reference evidence="9" key="1">
    <citation type="submission" date="2020-12" db="EMBL/GenBank/DDBJ databases">
        <title>Clostridium thailandense sp. nov., a novel acetogenic bacterium isolated from peat land soil in Thailand.</title>
        <authorList>
            <person name="Chaikitkaew S."/>
            <person name="Birkeland N.K."/>
        </authorList>
    </citation>
    <scope>NUCLEOTIDE SEQUENCE</scope>
    <source>
        <strain evidence="9">DSM 17425</strain>
    </source>
</reference>
<evidence type="ECO:0000256" key="8">
    <source>
        <dbReference type="RuleBase" id="RU363041"/>
    </source>
</evidence>
<evidence type="ECO:0000256" key="7">
    <source>
        <dbReference type="ARBA" id="ARBA00023136"/>
    </source>
</evidence>
<name>A0A934HW34_9CLOT</name>
<evidence type="ECO:0000313" key="9">
    <source>
        <dbReference type="EMBL" id="MBI6872002.1"/>
    </source>
</evidence>
<evidence type="ECO:0000256" key="2">
    <source>
        <dbReference type="ARBA" id="ARBA00009142"/>
    </source>
</evidence>
<keyword evidence="7 8" id="KW-0472">Membrane</keyword>
<organism evidence="9 10">
    <name type="scientific">Clostridium aciditolerans</name>
    <dbReference type="NCBI Taxonomy" id="339861"/>
    <lineage>
        <taxon>Bacteria</taxon>
        <taxon>Bacillati</taxon>
        <taxon>Bacillota</taxon>
        <taxon>Clostridia</taxon>
        <taxon>Eubacteriales</taxon>
        <taxon>Clostridiaceae</taxon>
        <taxon>Clostridium</taxon>
    </lineage>
</organism>
<dbReference type="PANTHER" id="PTHR30269:SF0">
    <property type="entry name" value="MEMBRANE TRANSPORTER PROTEIN YFCA-RELATED"/>
    <property type="match status" value="1"/>
</dbReference>
<comment type="similarity">
    <text evidence="2 8">Belongs to the 4-toluene sulfonate uptake permease (TSUP) (TC 2.A.102) family.</text>
</comment>
<dbReference type="RefSeq" id="WP_211141431.1">
    <property type="nucleotide sequence ID" value="NZ_JAEEGB010000005.1"/>
</dbReference>
<evidence type="ECO:0000256" key="1">
    <source>
        <dbReference type="ARBA" id="ARBA00004651"/>
    </source>
</evidence>